<evidence type="ECO:0000313" key="2">
    <source>
        <dbReference type="EMBL" id="PTX62668.1"/>
    </source>
</evidence>
<comment type="caution">
    <text evidence="2">The sequence shown here is derived from an EMBL/GenBank/DDBJ whole genome shotgun (WGS) entry which is preliminary data.</text>
</comment>
<dbReference type="Proteomes" id="UP000244090">
    <property type="component" value="Unassembled WGS sequence"/>
</dbReference>
<gene>
    <name evidence="2" type="ORF">C8N46_10264</name>
</gene>
<keyword evidence="1" id="KW-0812">Transmembrane</keyword>
<keyword evidence="1" id="KW-0472">Membrane</keyword>
<dbReference type="AlphaFoldDB" id="A0A2T6C2Z9"/>
<organism evidence="2 3">
    <name type="scientific">Kordia periserrulae</name>
    <dbReference type="NCBI Taxonomy" id="701523"/>
    <lineage>
        <taxon>Bacteria</taxon>
        <taxon>Pseudomonadati</taxon>
        <taxon>Bacteroidota</taxon>
        <taxon>Flavobacteriia</taxon>
        <taxon>Flavobacteriales</taxon>
        <taxon>Flavobacteriaceae</taxon>
        <taxon>Kordia</taxon>
    </lineage>
</organism>
<protein>
    <submittedName>
        <fullName evidence="2">Uncharacterized protein</fullName>
    </submittedName>
</protein>
<keyword evidence="3" id="KW-1185">Reference proteome</keyword>
<reference evidence="2 3" key="1">
    <citation type="submission" date="2018-04" db="EMBL/GenBank/DDBJ databases">
        <title>Genomic Encyclopedia of Archaeal and Bacterial Type Strains, Phase II (KMG-II): from individual species to whole genera.</title>
        <authorList>
            <person name="Goeker M."/>
        </authorList>
    </citation>
    <scope>NUCLEOTIDE SEQUENCE [LARGE SCALE GENOMIC DNA]</scope>
    <source>
        <strain evidence="2 3">DSM 25731</strain>
    </source>
</reference>
<accession>A0A2T6C2Z9</accession>
<feature type="transmembrane region" description="Helical" evidence="1">
    <location>
        <begin position="6"/>
        <end position="30"/>
    </location>
</feature>
<sequence length="161" mass="19285">MNIIKYIGLILILVFGILIKPILWFFSLFVTKDMTVYYHNVRCFSHHNCNCDFSWYDSFHSQVDFEKFDRTILNLFKPLGHTEWYSPKPKIKFLFYEYGAENPEGGFIYECKTCNQLWELSVPENAHRGYFKGIDLNKEEIEKYLKEEAHTKMDKMHVQST</sequence>
<evidence type="ECO:0000256" key="1">
    <source>
        <dbReference type="SAM" id="Phobius"/>
    </source>
</evidence>
<dbReference type="EMBL" id="QBKT01000002">
    <property type="protein sequence ID" value="PTX62668.1"/>
    <property type="molecule type" value="Genomic_DNA"/>
</dbReference>
<evidence type="ECO:0000313" key="3">
    <source>
        <dbReference type="Proteomes" id="UP000244090"/>
    </source>
</evidence>
<keyword evidence="1" id="KW-1133">Transmembrane helix</keyword>
<proteinExistence type="predicted"/>
<name>A0A2T6C2Z9_9FLAO</name>